<name>A0A1R2CCE0_9CILI</name>
<dbReference type="EMBL" id="MPUH01000198">
    <property type="protein sequence ID" value="OMJ86663.1"/>
    <property type="molecule type" value="Genomic_DNA"/>
</dbReference>
<gene>
    <name evidence="2" type="ORF">SteCoe_11747</name>
</gene>
<proteinExistence type="predicted"/>
<accession>A0A1R2CCE0</accession>
<dbReference type="Proteomes" id="UP000187209">
    <property type="component" value="Unassembled WGS sequence"/>
</dbReference>
<evidence type="ECO:0000256" key="1">
    <source>
        <dbReference type="SAM" id="MobiDB-lite"/>
    </source>
</evidence>
<keyword evidence="3" id="KW-1185">Reference proteome</keyword>
<comment type="caution">
    <text evidence="2">The sequence shown here is derived from an EMBL/GenBank/DDBJ whole genome shotgun (WGS) entry which is preliminary data.</text>
</comment>
<feature type="region of interest" description="Disordered" evidence="1">
    <location>
        <begin position="37"/>
        <end position="101"/>
    </location>
</feature>
<dbReference type="AlphaFoldDB" id="A0A1R2CCE0"/>
<feature type="compositionally biased region" description="Polar residues" evidence="1">
    <location>
        <begin position="68"/>
        <end position="78"/>
    </location>
</feature>
<sequence>MQKITSSEQDLNFEEYARMRNSQKFSENDKIAISLKIPCDDISPDSSKKIHRRNSNSTRVSPLPLYSPRSTKPRSPNNEENDTKNYPEKYQGTKKPSNQSFEAQFPSSMYEEISSLKIKILNLEQTIKTLNIENESLKHFKFECQLLRNELDLAYDTIKTLQPTKTPEIKEESTKRLIQNFVMSLSGSQTLKKSGSTDIDSLKYELANEKENSNMYRKQFEMQEALCKKYMNEKVMLEEMVTILKLNDGKINEGIVDEGSVGYLKRKNTEYLGKIIKTADELFEKNMHIKSLSEQREIIVKELNLTKENSKEMPELKQHISFLLQLIRNMRSNIKKAASKHADPTKSKDTLNVSNDLITDISEIARKSKLEICDAVRQMMSSRRSL</sequence>
<organism evidence="2 3">
    <name type="scientific">Stentor coeruleus</name>
    <dbReference type="NCBI Taxonomy" id="5963"/>
    <lineage>
        <taxon>Eukaryota</taxon>
        <taxon>Sar</taxon>
        <taxon>Alveolata</taxon>
        <taxon>Ciliophora</taxon>
        <taxon>Postciliodesmatophora</taxon>
        <taxon>Heterotrichea</taxon>
        <taxon>Heterotrichida</taxon>
        <taxon>Stentoridae</taxon>
        <taxon>Stentor</taxon>
    </lineage>
</organism>
<reference evidence="2 3" key="1">
    <citation type="submission" date="2016-11" db="EMBL/GenBank/DDBJ databases">
        <title>The macronuclear genome of Stentor coeruleus: a giant cell with tiny introns.</title>
        <authorList>
            <person name="Slabodnick M."/>
            <person name="Ruby J.G."/>
            <person name="Reiff S.B."/>
            <person name="Swart E.C."/>
            <person name="Gosai S."/>
            <person name="Prabakaran S."/>
            <person name="Witkowska E."/>
            <person name="Larue G.E."/>
            <person name="Fisher S."/>
            <person name="Freeman R.M."/>
            <person name="Gunawardena J."/>
            <person name="Chu W."/>
            <person name="Stover N.A."/>
            <person name="Gregory B.D."/>
            <person name="Nowacki M."/>
            <person name="Derisi J."/>
            <person name="Roy S.W."/>
            <person name="Marshall W.F."/>
            <person name="Sood P."/>
        </authorList>
    </citation>
    <scope>NUCLEOTIDE SEQUENCE [LARGE SCALE GENOMIC DNA]</scope>
    <source>
        <strain evidence="2">WM001</strain>
    </source>
</reference>
<protein>
    <submittedName>
        <fullName evidence="2">Uncharacterized protein</fullName>
    </submittedName>
</protein>
<evidence type="ECO:0000313" key="2">
    <source>
        <dbReference type="EMBL" id="OMJ86663.1"/>
    </source>
</evidence>
<evidence type="ECO:0000313" key="3">
    <source>
        <dbReference type="Proteomes" id="UP000187209"/>
    </source>
</evidence>